<name>A0ABN8ADE6_9BACI</name>
<dbReference type="EMBL" id="CAKJTJ010000040">
    <property type="protein sequence ID" value="CAG9623244.1"/>
    <property type="molecule type" value="Genomic_DNA"/>
</dbReference>
<gene>
    <name evidence="1" type="ORF">BACCIP111883_04040</name>
</gene>
<protein>
    <submittedName>
        <fullName evidence="1">Uncharacterized protein</fullName>
    </submittedName>
</protein>
<keyword evidence="2" id="KW-1185">Reference proteome</keyword>
<dbReference type="RefSeq" id="WP_230504516.1">
    <property type="nucleotide sequence ID" value="NZ_CAKJTJ010000040.1"/>
</dbReference>
<organism evidence="1 2">
    <name type="scientific">Sutcliffiella rhizosphaerae</name>
    <dbReference type="NCBI Taxonomy" id="2880967"/>
    <lineage>
        <taxon>Bacteria</taxon>
        <taxon>Bacillati</taxon>
        <taxon>Bacillota</taxon>
        <taxon>Bacilli</taxon>
        <taxon>Bacillales</taxon>
        <taxon>Bacillaceae</taxon>
        <taxon>Sutcliffiella</taxon>
    </lineage>
</organism>
<accession>A0ABN8ADE6</accession>
<proteinExistence type="predicted"/>
<reference evidence="1 2" key="1">
    <citation type="submission" date="2021-10" db="EMBL/GenBank/DDBJ databases">
        <authorList>
            <person name="Criscuolo A."/>
        </authorList>
    </citation>
    <scope>NUCLEOTIDE SEQUENCE [LARGE SCALE GENOMIC DNA]</scope>
    <source>
        <strain evidence="2">CIP 111883</strain>
    </source>
</reference>
<sequence length="323" mass="37499">MEKVLESELVGLQVEIMRYSYEKYRVELESVSANYIHKYSMNEMKQEAYEELLHLWYIFTGERENNQTIFEEFLVANENKFSRPLVKEWAQSWKVATPSIYKVANIRGEVYTMEDFFTKEKVKVTYIGREDTLNKNELVVGMFVPYQQANVVFMSTFERGTLEAIRIEEKIGRMLEGLELNASYVRENFPQLAGQVIEFELSEEDVQDLPVQDEAQGQVLELFTTVAKKRGYPAKLLSFAQMLWSIYCMKESPGIRNVQNYAAALLYFLDTHFMKEQLETQKGLAEEFGISPGSVSTTYRKLDDLLQPVLETFAEDIAEALNT</sequence>
<dbReference type="Proteomes" id="UP000789833">
    <property type="component" value="Unassembled WGS sequence"/>
</dbReference>
<evidence type="ECO:0000313" key="2">
    <source>
        <dbReference type="Proteomes" id="UP000789833"/>
    </source>
</evidence>
<comment type="caution">
    <text evidence="1">The sequence shown here is derived from an EMBL/GenBank/DDBJ whole genome shotgun (WGS) entry which is preliminary data.</text>
</comment>
<evidence type="ECO:0000313" key="1">
    <source>
        <dbReference type="EMBL" id="CAG9623244.1"/>
    </source>
</evidence>